<name>A0A1V9G4R0_9BACT</name>
<dbReference type="EMBL" id="LVYD01000024">
    <property type="protein sequence ID" value="OQP65550.1"/>
    <property type="molecule type" value="Genomic_DNA"/>
</dbReference>
<dbReference type="RefSeq" id="WP_081146450.1">
    <property type="nucleotide sequence ID" value="NZ_LVYD01000024.1"/>
</dbReference>
<protein>
    <recommendedName>
        <fullName evidence="1">DUF3846 domain-containing protein</fullName>
    </recommendedName>
</protein>
<evidence type="ECO:0000313" key="3">
    <source>
        <dbReference type="Proteomes" id="UP000192796"/>
    </source>
</evidence>
<evidence type="ECO:0000313" key="2">
    <source>
        <dbReference type="EMBL" id="OQP65550.1"/>
    </source>
</evidence>
<dbReference type="Pfam" id="PF12957">
    <property type="entry name" value="DUF3846"/>
    <property type="match status" value="1"/>
</dbReference>
<reference evidence="2 3" key="1">
    <citation type="submission" date="2016-03" db="EMBL/GenBank/DDBJ databases">
        <title>Niastella vici sp. nov., isolated from farmland soil.</title>
        <authorList>
            <person name="Chen L."/>
            <person name="Wang D."/>
            <person name="Yang S."/>
            <person name="Wang G."/>
        </authorList>
    </citation>
    <scope>NUCLEOTIDE SEQUENCE [LARGE SCALE GENOMIC DNA]</scope>
    <source>
        <strain evidence="2 3">DJ57</strain>
    </source>
</reference>
<dbReference type="Proteomes" id="UP000192796">
    <property type="component" value="Unassembled WGS sequence"/>
</dbReference>
<comment type="caution">
    <text evidence="2">The sequence shown here is derived from an EMBL/GenBank/DDBJ whole genome shotgun (WGS) entry which is preliminary data.</text>
</comment>
<proteinExistence type="predicted"/>
<dbReference type="AlphaFoldDB" id="A0A1V9G4R0"/>
<feature type="domain" description="DUF3846" evidence="1">
    <location>
        <begin position="1"/>
        <end position="100"/>
    </location>
</feature>
<organism evidence="2 3">
    <name type="scientific">Niastella vici</name>
    <dbReference type="NCBI Taxonomy" id="1703345"/>
    <lineage>
        <taxon>Bacteria</taxon>
        <taxon>Pseudomonadati</taxon>
        <taxon>Bacteroidota</taxon>
        <taxon>Chitinophagia</taxon>
        <taxon>Chitinophagales</taxon>
        <taxon>Chitinophagaceae</taxon>
        <taxon>Niastella</taxon>
    </lineage>
</organism>
<sequence>MKVILIDSKIETVSLVDIPDDGTRLHVCRSLIDCRVIEQLGYIDEQHVLWAVEEGRFKIDTTYFTIGRSGKICGKGIIIGIDADYKEMSCSLKTDDIRKLVIFHKLKKTNFG</sequence>
<accession>A0A1V9G4R0</accession>
<keyword evidence="3" id="KW-1185">Reference proteome</keyword>
<gene>
    <name evidence="2" type="ORF">A3860_17965</name>
</gene>
<dbReference type="InterPro" id="IPR024559">
    <property type="entry name" value="DUF3846"/>
</dbReference>
<evidence type="ECO:0000259" key="1">
    <source>
        <dbReference type="Pfam" id="PF12957"/>
    </source>
</evidence>